<dbReference type="OrthoDB" id="9895617at2759"/>
<evidence type="ECO:0000313" key="2">
    <source>
        <dbReference type="Proteomes" id="UP000789405"/>
    </source>
</evidence>
<sequence>ELPGRATKLNGEGILCLDKTKLRRLLLKLSRIFFTKTSKTSIMGLLDIYNEKKHKGHLTHEIIAGAAAFEAMKHHEKKKQEQTGQKDKHAFLKEAFVAFAVAEAEKLIETKGLDAVDKAKAKKHAREQAEKLYDSNN</sequence>
<reference evidence="1" key="1">
    <citation type="submission" date="2021-06" db="EMBL/GenBank/DDBJ databases">
        <authorList>
            <person name="Kallberg Y."/>
            <person name="Tangrot J."/>
            <person name="Rosling A."/>
        </authorList>
    </citation>
    <scope>NUCLEOTIDE SEQUENCE</scope>
    <source>
        <strain evidence="1">MA453B</strain>
    </source>
</reference>
<organism evidence="1 2">
    <name type="scientific">Dentiscutata erythropus</name>
    <dbReference type="NCBI Taxonomy" id="1348616"/>
    <lineage>
        <taxon>Eukaryota</taxon>
        <taxon>Fungi</taxon>
        <taxon>Fungi incertae sedis</taxon>
        <taxon>Mucoromycota</taxon>
        <taxon>Glomeromycotina</taxon>
        <taxon>Glomeromycetes</taxon>
        <taxon>Diversisporales</taxon>
        <taxon>Gigasporaceae</taxon>
        <taxon>Dentiscutata</taxon>
    </lineage>
</organism>
<keyword evidence="2" id="KW-1185">Reference proteome</keyword>
<dbReference type="Pfam" id="PF12585">
    <property type="entry name" value="DUF3759"/>
    <property type="match status" value="1"/>
</dbReference>
<name>A0A9N9C597_9GLOM</name>
<protein>
    <submittedName>
        <fullName evidence="1">11088_t:CDS:1</fullName>
    </submittedName>
</protein>
<comment type="caution">
    <text evidence="1">The sequence shown here is derived from an EMBL/GenBank/DDBJ whole genome shotgun (WGS) entry which is preliminary data.</text>
</comment>
<dbReference type="EMBL" id="CAJVPY010003286">
    <property type="protein sequence ID" value="CAG8587525.1"/>
    <property type="molecule type" value="Genomic_DNA"/>
</dbReference>
<dbReference type="PANTHER" id="PTHR37450:SF1">
    <property type="entry name" value="CIPC PROTEIN"/>
    <property type="match status" value="1"/>
</dbReference>
<accession>A0A9N9C597</accession>
<evidence type="ECO:0000313" key="1">
    <source>
        <dbReference type="EMBL" id="CAG8587525.1"/>
    </source>
</evidence>
<dbReference type="InterPro" id="IPR022234">
    <property type="entry name" value="DUF3759"/>
</dbReference>
<dbReference type="AlphaFoldDB" id="A0A9N9C597"/>
<dbReference type="Proteomes" id="UP000789405">
    <property type="component" value="Unassembled WGS sequence"/>
</dbReference>
<proteinExistence type="predicted"/>
<gene>
    <name evidence="1" type="ORF">DERYTH_LOCUS7000</name>
</gene>
<feature type="non-terminal residue" evidence="1">
    <location>
        <position position="137"/>
    </location>
</feature>
<dbReference type="PANTHER" id="PTHR37450">
    <property type="entry name" value="CIPC PROTEIN"/>
    <property type="match status" value="1"/>
</dbReference>